<dbReference type="STRING" id="398579.Spea_0939"/>
<dbReference type="InterPro" id="IPR016181">
    <property type="entry name" value="Acyl_CoA_acyltransferase"/>
</dbReference>
<reference evidence="2 3" key="1">
    <citation type="submission" date="2007-10" db="EMBL/GenBank/DDBJ databases">
        <title>Complete sequence of Shewanella pealeana ATCC 700345.</title>
        <authorList>
            <consortium name="US DOE Joint Genome Institute"/>
            <person name="Copeland A."/>
            <person name="Lucas S."/>
            <person name="Lapidus A."/>
            <person name="Barry K."/>
            <person name="Glavina del Rio T."/>
            <person name="Dalin E."/>
            <person name="Tice H."/>
            <person name="Pitluck S."/>
            <person name="Chertkov O."/>
            <person name="Brettin T."/>
            <person name="Bruce D."/>
            <person name="Detter J.C."/>
            <person name="Han C."/>
            <person name="Schmutz J."/>
            <person name="Larimer F."/>
            <person name="Land M."/>
            <person name="Hauser L."/>
            <person name="Kyrpides N."/>
            <person name="Kim E."/>
            <person name="Zhao J.-S.Z."/>
            <person name="Manno D."/>
            <person name="Hawari J."/>
            <person name="Richardson P."/>
        </authorList>
    </citation>
    <scope>NUCLEOTIDE SEQUENCE [LARGE SCALE GENOMIC DNA]</scope>
    <source>
        <strain evidence="3">ATCC 700345 / ANG-SQ1</strain>
    </source>
</reference>
<dbReference type="eggNOG" id="COG3153">
    <property type="taxonomic scope" value="Bacteria"/>
</dbReference>
<evidence type="ECO:0000259" key="1">
    <source>
        <dbReference type="PROSITE" id="PS51186"/>
    </source>
</evidence>
<evidence type="ECO:0000313" key="2">
    <source>
        <dbReference type="EMBL" id="ABV86266.1"/>
    </source>
</evidence>
<dbReference type="CDD" id="cd04301">
    <property type="entry name" value="NAT_SF"/>
    <property type="match status" value="1"/>
</dbReference>
<dbReference type="SUPFAM" id="SSF55729">
    <property type="entry name" value="Acyl-CoA N-acyltransferases (Nat)"/>
    <property type="match status" value="1"/>
</dbReference>
<sequence length="178" mass="19386">MKFLQCNTDNAKAISHLFNETFTASEGVDEGKVIGELTTELMCTTASEDLFIFVAIEADTLAGCIMFSKLTFATGINAFILSPVAVQPSFQRQGVGQKLIQFGLDSLQSKGVELAFTYGDPNYYSKVGFKQISEEVVKAPQALTYPEGWLSLSLTGDELQPVIGRCSCVAALNKAEYW</sequence>
<organism evidence="2 3">
    <name type="scientific">Shewanella pealeana (strain ATCC 700345 / ANG-SQ1)</name>
    <dbReference type="NCBI Taxonomy" id="398579"/>
    <lineage>
        <taxon>Bacteria</taxon>
        <taxon>Pseudomonadati</taxon>
        <taxon>Pseudomonadota</taxon>
        <taxon>Gammaproteobacteria</taxon>
        <taxon>Alteromonadales</taxon>
        <taxon>Shewanellaceae</taxon>
        <taxon>Shewanella</taxon>
    </lineage>
</organism>
<dbReference type="EMBL" id="CP000851">
    <property type="protein sequence ID" value="ABV86266.1"/>
    <property type="molecule type" value="Genomic_DNA"/>
</dbReference>
<dbReference type="Gene3D" id="3.40.630.30">
    <property type="match status" value="1"/>
</dbReference>
<protein>
    <submittedName>
        <fullName evidence="2">GCN5-related N-acetyltransferase</fullName>
    </submittedName>
</protein>
<dbReference type="RefSeq" id="WP_012154200.1">
    <property type="nucleotide sequence ID" value="NC_009901.1"/>
</dbReference>
<dbReference type="Pfam" id="PF13508">
    <property type="entry name" value="Acetyltransf_7"/>
    <property type="match status" value="1"/>
</dbReference>
<gene>
    <name evidence="2" type="ordered locus">Spea_0939</name>
</gene>
<proteinExistence type="predicted"/>
<feature type="domain" description="N-acetyltransferase" evidence="1">
    <location>
        <begin position="1"/>
        <end position="157"/>
    </location>
</feature>
<keyword evidence="3" id="KW-1185">Reference proteome</keyword>
<dbReference type="Proteomes" id="UP000002608">
    <property type="component" value="Chromosome"/>
</dbReference>
<name>A8H129_SHEPA</name>
<keyword evidence="2" id="KW-0808">Transferase</keyword>
<dbReference type="KEGG" id="spl:Spea_0939"/>
<dbReference type="PROSITE" id="PS51186">
    <property type="entry name" value="GNAT"/>
    <property type="match status" value="1"/>
</dbReference>
<accession>A8H129</accession>
<dbReference type="InterPro" id="IPR000182">
    <property type="entry name" value="GNAT_dom"/>
</dbReference>
<dbReference type="GO" id="GO:0016747">
    <property type="term" value="F:acyltransferase activity, transferring groups other than amino-acyl groups"/>
    <property type="evidence" value="ECO:0007669"/>
    <property type="project" value="InterPro"/>
</dbReference>
<dbReference type="AlphaFoldDB" id="A8H129"/>
<dbReference type="OrthoDB" id="9797178at2"/>
<dbReference type="HOGENOM" id="CLU_081840_3_0_6"/>
<evidence type="ECO:0000313" key="3">
    <source>
        <dbReference type="Proteomes" id="UP000002608"/>
    </source>
</evidence>